<dbReference type="GO" id="GO:0031640">
    <property type="term" value="P:killing of cells of another organism"/>
    <property type="evidence" value="ECO:0007669"/>
    <property type="project" value="UniProtKB-KW"/>
</dbReference>
<evidence type="ECO:0000256" key="6">
    <source>
        <dbReference type="ARBA" id="ARBA00023157"/>
    </source>
</evidence>
<keyword evidence="4" id="KW-0204">Cytolysis</keyword>
<dbReference type="InParanoid" id="A0A6P8J079"/>
<evidence type="ECO:0000313" key="9">
    <source>
        <dbReference type="Proteomes" id="UP000515163"/>
    </source>
</evidence>
<reference evidence="10" key="1">
    <citation type="submission" date="2025-08" db="UniProtKB">
        <authorList>
            <consortium name="RefSeq"/>
        </authorList>
    </citation>
    <scope>IDENTIFICATION</scope>
</reference>
<dbReference type="GeneID" id="116307211"/>
<dbReference type="KEGG" id="aten:116307211"/>
<keyword evidence="3" id="KW-0964">Secreted</keyword>
<keyword evidence="9" id="KW-1185">Reference proteome</keyword>
<feature type="domain" description="MACPF" evidence="8">
    <location>
        <begin position="78"/>
        <end position="430"/>
    </location>
</feature>
<dbReference type="InterPro" id="IPR020864">
    <property type="entry name" value="MACPF"/>
</dbReference>
<name>A0A6P8J079_ACTTE</name>
<comment type="subcellular location">
    <subcellularLocation>
        <location evidence="1">Membrane</location>
    </subcellularLocation>
    <subcellularLocation>
        <location evidence="2">Secreted</location>
    </subcellularLocation>
</comment>
<evidence type="ECO:0000256" key="4">
    <source>
        <dbReference type="ARBA" id="ARBA00022852"/>
    </source>
</evidence>
<keyword evidence="5" id="KW-0472">Membrane</keyword>
<gene>
    <name evidence="10" type="primary">LOC116307211</name>
</gene>
<evidence type="ECO:0000256" key="3">
    <source>
        <dbReference type="ARBA" id="ARBA00022525"/>
    </source>
</evidence>
<feature type="signal peptide" evidence="7">
    <location>
        <begin position="1"/>
        <end position="19"/>
    </location>
</feature>
<evidence type="ECO:0000259" key="8">
    <source>
        <dbReference type="PROSITE" id="PS51412"/>
    </source>
</evidence>
<sequence>MTLIKGHLLLLILACSSFAKTPEELLDSLRAKQIQAMVKEQRKSIELQVPEELAKAACLEAKKRILSAESDIFEINATPYSPFSAEKSTKNLGFLGRGYDVLFGNPLDESGRVDPGFRLQAVELGYLQNRFSADGEYRIPDNADVIMEPSALFSSSFNDVRTESDYKQTLKEDVKTTAGFGFDAGFVSVSGEFSQSKSYQSTKESIKKGGKVNIDIIGRATAYKAWLHTVGTEMHATKNLQKAIQDLPTECSKSNLSYYYRLIQNFGTHFTTVVTMGAKAVQRLTMTTEESMDLKRKGISTNQVVSASVGFMAKGVSASAKFGKEESSSSDTTLSDTLKNMNIQKREFYIGGEPPSESYSIDNQASTASLRQWGRSAFERPVPIQYELQQIISLFAKKYLPDVEEKGIPEKRKCMEDALSTYCTNVAIDKEECIAYKDGDGVKDVIRYGDFISIKKLTSKSSNKYLTVDKDFPKFIQNTKAQDFKIVPVDVDSFWKYGKALHYQEPFNLVSEYGGQQGIVECFSSAENSKNYNLFNYGKQRVTCTREDNPVGVWEEKKGYWCKKKGIESLTFDDLTVEECKRKCLELTNGECKAVQYFGDSRSSTCAHCDNLDDIEKHGKLVNIPTPGYVYQRDAAKKLAERHAFTSTLYLTPPNTKKKAGSLVMKNDQVYIGVSSYENRKQLYDVRRPAFLGVLSDDVQVKQDSGTTINLSEINCKDGLKNEDIQNP</sequence>
<organism evidence="9 10">
    <name type="scientific">Actinia tenebrosa</name>
    <name type="common">Australian red waratah sea anemone</name>
    <dbReference type="NCBI Taxonomy" id="6105"/>
    <lineage>
        <taxon>Eukaryota</taxon>
        <taxon>Metazoa</taxon>
        <taxon>Cnidaria</taxon>
        <taxon>Anthozoa</taxon>
        <taxon>Hexacorallia</taxon>
        <taxon>Actiniaria</taxon>
        <taxon>Actiniidae</taxon>
        <taxon>Actinia</taxon>
    </lineage>
</organism>
<dbReference type="Pfam" id="PF01823">
    <property type="entry name" value="MACPF"/>
    <property type="match status" value="1"/>
</dbReference>
<evidence type="ECO:0000256" key="5">
    <source>
        <dbReference type="ARBA" id="ARBA00023136"/>
    </source>
</evidence>
<feature type="chain" id="PRO_5027998049" evidence="7">
    <location>
        <begin position="20"/>
        <end position="728"/>
    </location>
</feature>
<evidence type="ECO:0000256" key="2">
    <source>
        <dbReference type="ARBA" id="ARBA00004613"/>
    </source>
</evidence>
<feature type="non-terminal residue" evidence="10">
    <location>
        <position position="728"/>
    </location>
</feature>
<evidence type="ECO:0000313" key="10">
    <source>
        <dbReference type="RefSeq" id="XP_031573226.1"/>
    </source>
</evidence>
<keyword evidence="6" id="KW-1015">Disulfide bond</keyword>
<keyword evidence="7" id="KW-0732">Signal</keyword>
<protein>
    <submittedName>
        <fullName evidence="10">Uncharacterized protein LOC116307211</fullName>
    </submittedName>
</protein>
<proteinExistence type="predicted"/>
<dbReference type="InterPro" id="IPR020863">
    <property type="entry name" value="MACPF_CS"/>
</dbReference>
<dbReference type="PROSITE" id="PS51412">
    <property type="entry name" value="MACPF_2"/>
    <property type="match status" value="1"/>
</dbReference>
<dbReference type="OrthoDB" id="1366754at2759"/>
<dbReference type="PANTHER" id="PTHR45742">
    <property type="entry name" value="COMPLEMENT COMPONENT C6"/>
    <property type="match status" value="1"/>
</dbReference>
<dbReference type="PROSITE" id="PS00279">
    <property type="entry name" value="MACPF_1"/>
    <property type="match status" value="1"/>
</dbReference>
<dbReference type="GO" id="GO:0016020">
    <property type="term" value="C:membrane"/>
    <property type="evidence" value="ECO:0007669"/>
    <property type="project" value="UniProtKB-SubCell"/>
</dbReference>
<dbReference type="RefSeq" id="XP_031573226.1">
    <property type="nucleotide sequence ID" value="XM_031717366.1"/>
</dbReference>
<dbReference type="Proteomes" id="UP000515163">
    <property type="component" value="Unplaced"/>
</dbReference>
<evidence type="ECO:0000256" key="1">
    <source>
        <dbReference type="ARBA" id="ARBA00004370"/>
    </source>
</evidence>
<dbReference type="PANTHER" id="PTHR45742:SF8">
    <property type="entry name" value="FLOCCULATION PROTEIN FLO11"/>
    <property type="match status" value="1"/>
</dbReference>
<evidence type="ECO:0000256" key="7">
    <source>
        <dbReference type="SAM" id="SignalP"/>
    </source>
</evidence>
<dbReference type="SMART" id="SM00457">
    <property type="entry name" value="MACPF"/>
    <property type="match status" value="1"/>
</dbReference>
<dbReference type="AlphaFoldDB" id="A0A6P8J079"/>
<accession>A0A6P8J079</accession>
<dbReference type="GO" id="GO:0005576">
    <property type="term" value="C:extracellular region"/>
    <property type="evidence" value="ECO:0007669"/>
    <property type="project" value="UniProtKB-SubCell"/>
</dbReference>